<sequence length="124" mass="13659">MEFTSSNVQHNGCLPDSARTSARTKALRPLPFRVCSEFHRTRPSQWLLDVAVCAVEAARAGRHRVHCAAEAAAHLPALVPPHHGADVQLVQLHRVHRVGPLVHRDELLRPLGDVLVLCAARPQL</sequence>
<dbReference type="EMBL" id="HBUE01325177">
    <property type="protein sequence ID" value="CAG6590485.1"/>
    <property type="molecule type" value="Transcribed_RNA"/>
</dbReference>
<reference evidence="1" key="1">
    <citation type="submission" date="2021-05" db="EMBL/GenBank/DDBJ databases">
        <authorList>
            <person name="Alioto T."/>
            <person name="Alioto T."/>
            <person name="Gomez Garrido J."/>
        </authorList>
    </citation>
    <scope>NUCLEOTIDE SEQUENCE</scope>
</reference>
<protein>
    <submittedName>
        <fullName evidence="1">(northern house mosquito) hypothetical protein</fullName>
    </submittedName>
</protein>
<accession>A0A8D8KDV4</accession>
<dbReference type="AlphaFoldDB" id="A0A8D8KDV4"/>
<dbReference type="EMBL" id="HBUE01325181">
    <property type="protein sequence ID" value="CAG6590489.1"/>
    <property type="molecule type" value="Transcribed_RNA"/>
</dbReference>
<dbReference type="EMBL" id="HBUE01218615">
    <property type="protein sequence ID" value="CAG6538474.1"/>
    <property type="molecule type" value="Transcribed_RNA"/>
</dbReference>
<dbReference type="EMBL" id="HBUE01005240">
    <property type="protein sequence ID" value="CAG6445625.1"/>
    <property type="molecule type" value="Transcribed_RNA"/>
</dbReference>
<proteinExistence type="predicted"/>
<dbReference type="EMBL" id="HBUE01218611">
    <property type="protein sequence ID" value="CAG6538470.1"/>
    <property type="molecule type" value="Transcribed_RNA"/>
</dbReference>
<name>A0A8D8KDV4_CULPI</name>
<organism evidence="1">
    <name type="scientific">Culex pipiens</name>
    <name type="common">House mosquito</name>
    <dbReference type="NCBI Taxonomy" id="7175"/>
    <lineage>
        <taxon>Eukaryota</taxon>
        <taxon>Metazoa</taxon>
        <taxon>Ecdysozoa</taxon>
        <taxon>Arthropoda</taxon>
        <taxon>Hexapoda</taxon>
        <taxon>Insecta</taxon>
        <taxon>Pterygota</taxon>
        <taxon>Neoptera</taxon>
        <taxon>Endopterygota</taxon>
        <taxon>Diptera</taxon>
        <taxon>Nematocera</taxon>
        <taxon>Culicoidea</taxon>
        <taxon>Culicidae</taxon>
        <taxon>Culicinae</taxon>
        <taxon>Culicini</taxon>
        <taxon>Culex</taxon>
        <taxon>Culex</taxon>
    </lineage>
</organism>
<evidence type="ECO:0000313" key="1">
    <source>
        <dbReference type="EMBL" id="CAG6590489.1"/>
    </source>
</evidence>